<name>A0A366MGF1_9EURY</name>
<protein>
    <submittedName>
        <fullName evidence="1">Uncharacterized protein</fullName>
    </submittedName>
</protein>
<organism evidence="1 2">
    <name type="scientific">Candidatus Methanobinarius endosymbioticus</name>
    <dbReference type="NCBI Taxonomy" id="2006182"/>
    <lineage>
        <taxon>Archaea</taxon>
        <taxon>Methanobacteriati</taxon>
        <taxon>Methanobacteriota</taxon>
        <taxon>Methanomada group</taxon>
        <taxon>Methanobacteria</taxon>
        <taxon>Methanobacteriales</taxon>
        <taxon>Methanobacteriaceae</taxon>
        <taxon>Candidatus Methanobinarius</taxon>
    </lineage>
</organism>
<reference evidence="1 2" key="1">
    <citation type="submission" date="2018-06" db="EMBL/GenBank/DDBJ databases">
        <title>Genomic insight into two independent archaeal endosymbiosis events.</title>
        <authorList>
            <person name="Lind A.E."/>
            <person name="Lewis W.H."/>
            <person name="Spang A."/>
            <person name="Guy L."/>
            <person name="Embley M.T."/>
            <person name="Ettema T.J.G."/>
        </authorList>
    </citation>
    <scope>NUCLEOTIDE SEQUENCE [LARGE SCALE GENOMIC DNA]</scope>
    <source>
        <strain evidence="1">NOE</strain>
    </source>
</reference>
<proteinExistence type="predicted"/>
<dbReference type="Proteomes" id="UP000253099">
    <property type="component" value="Unassembled WGS sequence"/>
</dbReference>
<keyword evidence="2" id="KW-1185">Reference proteome</keyword>
<gene>
    <name evidence="1" type="ORF">ALNOE001_00070</name>
</gene>
<sequence length="59" mass="6712">MSFDNKVVGNLKYKNELGWLVSARDKKTGKFAGSVYVYSKNGPFSQGPQTYKDYKKTIQ</sequence>
<comment type="caution">
    <text evidence="1">The sequence shown here is derived from an EMBL/GenBank/DDBJ whole genome shotgun (WGS) entry which is preliminary data.</text>
</comment>
<evidence type="ECO:0000313" key="2">
    <source>
        <dbReference type="Proteomes" id="UP000253099"/>
    </source>
</evidence>
<accession>A0A366MGF1</accession>
<dbReference type="AlphaFoldDB" id="A0A366MGF1"/>
<dbReference type="EMBL" id="NIZT01000001">
    <property type="protein sequence ID" value="RBQ24589.1"/>
    <property type="molecule type" value="Genomic_DNA"/>
</dbReference>
<evidence type="ECO:0000313" key="1">
    <source>
        <dbReference type="EMBL" id="RBQ24589.1"/>
    </source>
</evidence>